<dbReference type="InterPro" id="IPR050778">
    <property type="entry name" value="Cueball_EGF_LRP_Nidogen"/>
</dbReference>
<reference evidence="13" key="1">
    <citation type="submission" date="2022-01" db="EMBL/GenBank/DDBJ databases">
        <authorList>
            <person name="King R."/>
        </authorList>
    </citation>
    <scope>NUCLEOTIDE SEQUENCE</scope>
</reference>
<evidence type="ECO:0000256" key="8">
    <source>
        <dbReference type="ARBA" id="ARBA00023157"/>
    </source>
</evidence>
<dbReference type="FunFam" id="2.10.25.10:FF:000009">
    <property type="entry name" value="Low-density lipoprotein receptor isoform 1"/>
    <property type="match status" value="1"/>
</dbReference>
<keyword evidence="14" id="KW-1185">Reference proteome</keyword>
<dbReference type="Pfam" id="PF00058">
    <property type="entry name" value="Ldl_recept_b"/>
    <property type="match status" value="1"/>
</dbReference>
<evidence type="ECO:0000256" key="6">
    <source>
        <dbReference type="ARBA" id="ARBA00022989"/>
    </source>
</evidence>
<feature type="repeat" description="LDL-receptor class B" evidence="11">
    <location>
        <begin position="263"/>
        <end position="297"/>
    </location>
</feature>
<dbReference type="PROSITE" id="PS51120">
    <property type="entry name" value="LDLRB"/>
    <property type="match status" value="2"/>
</dbReference>
<dbReference type="GO" id="GO:0005886">
    <property type="term" value="C:plasma membrane"/>
    <property type="evidence" value="ECO:0007669"/>
    <property type="project" value="TreeGrafter"/>
</dbReference>
<keyword evidence="7" id="KW-0472">Membrane</keyword>
<comment type="subcellular location">
    <subcellularLocation>
        <location evidence="1">Membrane</location>
        <topology evidence="1">Single-pass type I membrane protein</topology>
    </subcellularLocation>
</comment>
<dbReference type="PANTHER" id="PTHR46513:SF33">
    <property type="entry name" value="EGF-LIKE DOMAIN-CONTAINING PROTEIN"/>
    <property type="match status" value="1"/>
</dbReference>
<evidence type="ECO:0000256" key="5">
    <source>
        <dbReference type="ARBA" id="ARBA00022737"/>
    </source>
</evidence>
<feature type="domain" description="EGF-like" evidence="12">
    <location>
        <begin position="65"/>
        <end position="79"/>
    </location>
</feature>
<dbReference type="InterPro" id="IPR000033">
    <property type="entry name" value="LDLR_classB_rpt"/>
</dbReference>
<organism evidence="13 14">
    <name type="scientific">Nezara viridula</name>
    <name type="common">Southern green stink bug</name>
    <name type="synonym">Cimex viridulus</name>
    <dbReference type="NCBI Taxonomy" id="85310"/>
    <lineage>
        <taxon>Eukaryota</taxon>
        <taxon>Metazoa</taxon>
        <taxon>Ecdysozoa</taxon>
        <taxon>Arthropoda</taxon>
        <taxon>Hexapoda</taxon>
        <taxon>Insecta</taxon>
        <taxon>Pterygota</taxon>
        <taxon>Neoptera</taxon>
        <taxon>Paraneoptera</taxon>
        <taxon>Hemiptera</taxon>
        <taxon>Heteroptera</taxon>
        <taxon>Panheteroptera</taxon>
        <taxon>Pentatomomorpha</taxon>
        <taxon>Pentatomoidea</taxon>
        <taxon>Pentatomidae</taxon>
        <taxon>Pentatominae</taxon>
        <taxon>Nezara</taxon>
    </lineage>
</organism>
<keyword evidence="8" id="KW-1015">Disulfide bond</keyword>
<dbReference type="GO" id="GO:0005509">
    <property type="term" value="F:calcium ion binding"/>
    <property type="evidence" value="ECO:0007669"/>
    <property type="project" value="InterPro"/>
</dbReference>
<dbReference type="SUPFAM" id="SSF63825">
    <property type="entry name" value="YWTD domain"/>
    <property type="match status" value="1"/>
</dbReference>
<keyword evidence="10" id="KW-0325">Glycoprotein</keyword>
<dbReference type="PANTHER" id="PTHR46513">
    <property type="entry name" value="VITELLOGENIN RECEPTOR-LIKE PROTEIN-RELATED-RELATED"/>
    <property type="match status" value="1"/>
</dbReference>
<keyword evidence="5" id="KW-0677">Repeat</keyword>
<dbReference type="InterPro" id="IPR001881">
    <property type="entry name" value="EGF-like_Ca-bd_dom"/>
</dbReference>
<evidence type="ECO:0000256" key="3">
    <source>
        <dbReference type="ARBA" id="ARBA00022583"/>
    </source>
</evidence>
<keyword evidence="3" id="KW-0254">Endocytosis</keyword>
<keyword evidence="6" id="KW-1133">Transmembrane helix</keyword>
<accession>A0A9P0EDF1</accession>
<evidence type="ECO:0000256" key="7">
    <source>
        <dbReference type="ARBA" id="ARBA00023136"/>
    </source>
</evidence>
<protein>
    <recommendedName>
        <fullName evidence="12">EGF-like domain-containing protein</fullName>
    </recommendedName>
</protein>
<dbReference type="Gene3D" id="2.120.10.30">
    <property type="entry name" value="TolB, C-terminal domain"/>
    <property type="match status" value="1"/>
</dbReference>
<keyword evidence="9" id="KW-0675">Receptor</keyword>
<dbReference type="GO" id="GO:0017147">
    <property type="term" value="F:Wnt-protein binding"/>
    <property type="evidence" value="ECO:0007669"/>
    <property type="project" value="TreeGrafter"/>
</dbReference>
<dbReference type="PROSITE" id="PS01186">
    <property type="entry name" value="EGF_2"/>
    <property type="match status" value="1"/>
</dbReference>
<keyword evidence="2" id="KW-0245">EGF-like domain</keyword>
<dbReference type="InterPro" id="IPR011042">
    <property type="entry name" value="6-blade_b-propeller_TolB-like"/>
</dbReference>
<evidence type="ECO:0000256" key="9">
    <source>
        <dbReference type="ARBA" id="ARBA00023170"/>
    </source>
</evidence>
<dbReference type="GO" id="GO:0006897">
    <property type="term" value="P:endocytosis"/>
    <property type="evidence" value="ECO:0007669"/>
    <property type="project" value="UniProtKB-KW"/>
</dbReference>
<dbReference type="EMBL" id="OV725078">
    <property type="protein sequence ID" value="CAH1393042.1"/>
    <property type="molecule type" value="Genomic_DNA"/>
</dbReference>
<dbReference type="InterPro" id="IPR018097">
    <property type="entry name" value="EGF_Ca-bd_CS"/>
</dbReference>
<dbReference type="Pfam" id="PF07645">
    <property type="entry name" value="EGF_CA"/>
    <property type="match status" value="1"/>
</dbReference>
<dbReference type="OrthoDB" id="21182at2759"/>
<dbReference type="InterPro" id="IPR000742">
    <property type="entry name" value="EGF"/>
</dbReference>
<sequence length="297" mass="33329">MSLTVRKKAVPMVVRKPQWALDVIALMVNNLPKITQNSVQVDSDECKIDGSCDQLCENIHGSYNCSCVSGYKLVNMTRCMAINFPSTEQPTLIFSTASDIRRSQLSGDPASPTPVLSQNGSLALTVDHRTRSVYYITSEGLLKTVHLDGTSSKTIAGPSFTLKSVTHVALDWISGNWYFLDDSRELIFVCNSNMKHCVIVIDVSLSKPRGITLDPTKGYMFYTKWGMSKPRLERANLDGTDQKTLVDQKIVYPYGLTVDFPLQHVYWVDTYLDYIDRVDYDGNNRKTIKKGYPVSKS</sequence>
<dbReference type="CDD" id="cd00054">
    <property type="entry name" value="EGF_CA"/>
    <property type="match status" value="1"/>
</dbReference>
<evidence type="ECO:0000256" key="11">
    <source>
        <dbReference type="PROSITE-ProRule" id="PRU00461"/>
    </source>
</evidence>
<dbReference type="AlphaFoldDB" id="A0A9P0EDF1"/>
<dbReference type="InterPro" id="IPR049883">
    <property type="entry name" value="NOTCH1_EGF-like"/>
</dbReference>
<evidence type="ECO:0000313" key="13">
    <source>
        <dbReference type="EMBL" id="CAH1393042.1"/>
    </source>
</evidence>
<proteinExistence type="predicted"/>
<gene>
    <name evidence="13" type="ORF">NEZAVI_LOCUS3771</name>
</gene>
<dbReference type="SMART" id="SM00135">
    <property type="entry name" value="LY"/>
    <property type="match status" value="4"/>
</dbReference>
<dbReference type="SUPFAM" id="SSF57196">
    <property type="entry name" value="EGF/Laminin"/>
    <property type="match status" value="1"/>
</dbReference>
<name>A0A9P0EDF1_NEZVI</name>
<dbReference type="Proteomes" id="UP001152798">
    <property type="component" value="Chromosome 2"/>
</dbReference>
<evidence type="ECO:0000256" key="1">
    <source>
        <dbReference type="ARBA" id="ARBA00004479"/>
    </source>
</evidence>
<evidence type="ECO:0000313" key="14">
    <source>
        <dbReference type="Proteomes" id="UP001152798"/>
    </source>
</evidence>
<dbReference type="SMART" id="SM00179">
    <property type="entry name" value="EGF_CA"/>
    <property type="match status" value="1"/>
</dbReference>
<evidence type="ECO:0000256" key="10">
    <source>
        <dbReference type="ARBA" id="ARBA00023180"/>
    </source>
</evidence>
<evidence type="ECO:0000256" key="2">
    <source>
        <dbReference type="ARBA" id="ARBA00022536"/>
    </source>
</evidence>
<feature type="repeat" description="LDL-receptor class B" evidence="11">
    <location>
        <begin position="218"/>
        <end position="262"/>
    </location>
</feature>
<evidence type="ECO:0000256" key="4">
    <source>
        <dbReference type="ARBA" id="ARBA00022692"/>
    </source>
</evidence>
<dbReference type="GO" id="GO:0060070">
    <property type="term" value="P:canonical Wnt signaling pathway"/>
    <property type="evidence" value="ECO:0007669"/>
    <property type="project" value="TreeGrafter"/>
</dbReference>
<evidence type="ECO:0000259" key="12">
    <source>
        <dbReference type="PROSITE" id="PS01186"/>
    </source>
</evidence>
<dbReference type="GO" id="GO:0042813">
    <property type="term" value="F:Wnt receptor activity"/>
    <property type="evidence" value="ECO:0007669"/>
    <property type="project" value="TreeGrafter"/>
</dbReference>
<dbReference type="PROSITE" id="PS01187">
    <property type="entry name" value="EGF_CA"/>
    <property type="match status" value="1"/>
</dbReference>
<dbReference type="Gene3D" id="2.10.25.10">
    <property type="entry name" value="Laminin"/>
    <property type="match status" value="1"/>
</dbReference>
<keyword evidence="4" id="KW-0812">Transmembrane</keyword>